<keyword evidence="3" id="KW-1185">Reference proteome</keyword>
<proteinExistence type="predicted"/>
<evidence type="ECO:0000313" key="2">
    <source>
        <dbReference type="EMBL" id="KIJ92117.1"/>
    </source>
</evidence>
<dbReference type="HOGENOM" id="CLU_3106755_0_0_1"/>
<feature type="compositionally biased region" description="Pro residues" evidence="1">
    <location>
        <begin position="41"/>
        <end position="51"/>
    </location>
</feature>
<reference evidence="3" key="2">
    <citation type="submission" date="2015-01" db="EMBL/GenBank/DDBJ databases">
        <title>Evolutionary Origins and Diversification of the Mycorrhizal Mutualists.</title>
        <authorList>
            <consortium name="DOE Joint Genome Institute"/>
            <consortium name="Mycorrhizal Genomics Consortium"/>
            <person name="Kohler A."/>
            <person name="Kuo A."/>
            <person name="Nagy L.G."/>
            <person name="Floudas D."/>
            <person name="Copeland A."/>
            <person name="Barry K.W."/>
            <person name="Cichocki N."/>
            <person name="Veneault-Fourrey C."/>
            <person name="LaButti K."/>
            <person name="Lindquist E.A."/>
            <person name="Lipzen A."/>
            <person name="Lundell T."/>
            <person name="Morin E."/>
            <person name="Murat C."/>
            <person name="Riley R."/>
            <person name="Ohm R."/>
            <person name="Sun H."/>
            <person name="Tunlid A."/>
            <person name="Henrissat B."/>
            <person name="Grigoriev I.V."/>
            <person name="Hibbett D.S."/>
            <person name="Martin F."/>
        </authorList>
    </citation>
    <scope>NUCLEOTIDE SEQUENCE [LARGE SCALE GENOMIC DNA]</scope>
    <source>
        <strain evidence="3">LaAM-08-1</strain>
    </source>
</reference>
<sequence>MVEGGGGGWRTAETSFRPAPTARHSLTLGRASSAGHGLPGATPPGPPGTHV</sequence>
<dbReference type="AlphaFoldDB" id="A0A0C9X6S5"/>
<accession>A0A0C9X6S5</accession>
<protein>
    <submittedName>
        <fullName evidence="2">Uncharacterized protein</fullName>
    </submittedName>
</protein>
<gene>
    <name evidence="2" type="ORF">K443DRAFT_13832</name>
</gene>
<organism evidence="2 3">
    <name type="scientific">Laccaria amethystina LaAM-08-1</name>
    <dbReference type="NCBI Taxonomy" id="1095629"/>
    <lineage>
        <taxon>Eukaryota</taxon>
        <taxon>Fungi</taxon>
        <taxon>Dikarya</taxon>
        <taxon>Basidiomycota</taxon>
        <taxon>Agaricomycotina</taxon>
        <taxon>Agaricomycetes</taxon>
        <taxon>Agaricomycetidae</taxon>
        <taxon>Agaricales</taxon>
        <taxon>Agaricineae</taxon>
        <taxon>Hydnangiaceae</taxon>
        <taxon>Laccaria</taxon>
    </lineage>
</organism>
<dbReference type="EMBL" id="KN838935">
    <property type="protein sequence ID" value="KIJ92117.1"/>
    <property type="molecule type" value="Genomic_DNA"/>
</dbReference>
<reference evidence="2 3" key="1">
    <citation type="submission" date="2014-04" db="EMBL/GenBank/DDBJ databases">
        <authorList>
            <consortium name="DOE Joint Genome Institute"/>
            <person name="Kuo A."/>
            <person name="Kohler A."/>
            <person name="Nagy L.G."/>
            <person name="Floudas D."/>
            <person name="Copeland A."/>
            <person name="Barry K.W."/>
            <person name="Cichocki N."/>
            <person name="Veneault-Fourrey C."/>
            <person name="LaButti K."/>
            <person name="Lindquist E.A."/>
            <person name="Lipzen A."/>
            <person name="Lundell T."/>
            <person name="Morin E."/>
            <person name="Murat C."/>
            <person name="Sun H."/>
            <person name="Tunlid A."/>
            <person name="Henrissat B."/>
            <person name="Grigoriev I.V."/>
            <person name="Hibbett D.S."/>
            <person name="Martin F."/>
            <person name="Nordberg H.P."/>
            <person name="Cantor M.N."/>
            <person name="Hua S.X."/>
        </authorList>
    </citation>
    <scope>NUCLEOTIDE SEQUENCE [LARGE SCALE GENOMIC DNA]</scope>
    <source>
        <strain evidence="2 3">LaAM-08-1</strain>
    </source>
</reference>
<feature type="region of interest" description="Disordered" evidence="1">
    <location>
        <begin position="1"/>
        <end position="51"/>
    </location>
</feature>
<evidence type="ECO:0000256" key="1">
    <source>
        <dbReference type="SAM" id="MobiDB-lite"/>
    </source>
</evidence>
<dbReference type="Proteomes" id="UP000054477">
    <property type="component" value="Unassembled WGS sequence"/>
</dbReference>
<evidence type="ECO:0000313" key="3">
    <source>
        <dbReference type="Proteomes" id="UP000054477"/>
    </source>
</evidence>
<name>A0A0C9X6S5_9AGAR</name>